<feature type="compositionally biased region" description="Low complexity" evidence="1">
    <location>
        <begin position="19"/>
        <end position="28"/>
    </location>
</feature>
<feature type="region of interest" description="Disordered" evidence="1">
    <location>
        <begin position="19"/>
        <end position="85"/>
    </location>
</feature>
<gene>
    <name evidence="3" type="ORF">FA13DRAFT_1711207</name>
</gene>
<name>A0A4Y7T4V8_COPMI</name>
<keyword evidence="4" id="KW-1185">Reference proteome</keyword>
<reference evidence="3 4" key="1">
    <citation type="journal article" date="2019" name="Nat. Ecol. Evol.">
        <title>Megaphylogeny resolves global patterns of mushroom evolution.</title>
        <authorList>
            <person name="Varga T."/>
            <person name="Krizsan K."/>
            <person name="Foldi C."/>
            <person name="Dima B."/>
            <person name="Sanchez-Garcia M."/>
            <person name="Sanchez-Ramirez S."/>
            <person name="Szollosi G.J."/>
            <person name="Szarkandi J.G."/>
            <person name="Papp V."/>
            <person name="Albert L."/>
            <person name="Andreopoulos W."/>
            <person name="Angelini C."/>
            <person name="Antonin V."/>
            <person name="Barry K.W."/>
            <person name="Bougher N.L."/>
            <person name="Buchanan P."/>
            <person name="Buyck B."/>
            <person name="Bense V."/>
            <person name="Catcheside P."/>
            <person name="Chovatia M."/>
            <person name="Cooper J."/>
            <person name="Damon W."/>
            <person name="Desjardin D."/>
            <person name="Finy P."/>
            <person name="Geml J."/>
            <person name="Haridas S."/>
            <person name="Hughes K."/>
            <person name="Justo A."/>
            <person name="Karasinski D."/>
            <person name="Kautmanova I."/>
            <person name="Kiss B."/>
            <person name="Kocsube S."/>
            <person name="Kotiranta H."/>
            <person name="LaButti K.M."/>
            <person name="Lechner B.E."/>
            <person name="Liimatainen K."/>
            <person name="Lipzen A."/>
            <person name="Lukacs Z."/>
            <person name="Mihaltcheva S."/>
            <person name="Morgado L.N."/>
            <person name="Niskanen T."/>
            <person name="Noordeloos M.E."/>
            <person name="Ohm R.A."/>
            <person name="Ortiz-Santana B."/>
            <person name="Ovrebo C."/>
            <person name="Racz N."/>
            <person name="Riley R."/>
            <person name="Savchenko A."/>
            <person name="Shiryaev A."/>
            <person name="Soop K."/>
            <person name="Spirin V."/>
            <person name="Szebenyi C."/>
            <person name="Tomsovsky M."/>
            <person name="Tulloss R.E."/>
            <person name="Uehling J."/>
            <person name="Grigoriev I.V."/>
            <person name="Vagvolgyi C."/>
            <person name="Papp T."/>
            <person name="Martin F.M."/>
            <person name="Miettinen O."/>
            <person name="Hibbett D.S."/>
            <person name="Nagy L.G."/>
        </authorList>
    </citation>
    <scope>NUCLEOTIDE SEQUENCE [LARGE SCALE GENOMIC DNA]</scope>
    <source>
        <strain evidence="3 4">FP101781</strain>
    </source>
</reference>
<keyword evidence="2" id="KW-0732">Signal</keyword>
<evidence type="ECO:0000313" key="4">
    <source>
        <dbReference type="Proteomes" id="UP000298030"/>
    </source>
</evidence>
<dbReference type="AlphaFoldDB" id="A0A4Y7T4V8"/>
<feature type="chain" id="PRO_5021356921" evidence="2">
    <location>
        <begin position="22"/>
        <end position="124"/>
    </location>
</feature>
<evidence type="ECO:0000256" key="1">
    <source>
        <dbReference type="SAM" id="MobiDB-lite"/>
    </source>
</evidence>
<feature type="compositionally biased region" description="Polar residues" evidence="1">
    <location>
        <begin position="44"/>
        <end position="57"/>
    </location>
</feature>
<evidence type="ECO:0000313" key="3">
    <source>
        <dbReference type="EMBL" id="TEB29207.1"/>
    </source>
</evidence>
<organism evidence="3 4">
    <name type="scientific">Coprinellus micaceus</name>
    <name type="common">Glistening ink-cap mushroom</name>
    <name type="synonym">Coprinus micaceus</name>
    <dbReference type="NCBI Taxonomy" id="71717"/>
    <lineage>
        <taxon>Eukaryota</taxon>
        <taxon>Fungi</taxon>
        <taxon>Dikarya</taxon>
        <taxon>Basidiomycota</taxon>
        <taxon>Agaricomycotina</taxon>
        <taxon>Agaricomycetes</taxon>
        <taxon>Agaricomycetidae</taxon>
        <taxon>Agaricales</taxon>
        <taxon>Agaricineae</taxon>
        <taxon>Psathyrellaceae</taxon>
        <taxon>Coprinellus</taxon>
    </lineage>
</organism>
<dbReference type="EMBL" id="QPFP01000028">
    <property type="protein sequence ID" value="TEB29207.1"/>
    <property type="molecule type" value="Genomic_DNA"/>
</dbReference>
<sequence length="124" mass="13459">MVERALVQLLDIVSALASATGDTTSSSSRLDSPERHQRKKQRLSRTASTNEPVNSKGQYEREKKFKRRKKPPAGTSSTARSRDGVGLVLMAVGVNTVATTSKQHGRVALPRGKVPDAIDPFAFN</sequence>
<comment type="caution">
    <text evidence="3">The sequence shown here is derived from an EMBL/GenBank/DDBJ whole genome shotgun (WGS) entry which is preliminary data.</text>
</comment>
<evidence type="ECO:0000256" key="2">
    <source>
        <dbReference type="SAM" id="SignalP"/>
    </source>
</evidence>
<dbReference type="Proteomes" id="UP000298030">
    <property type="component" value="Unassembled WGS sequence"/>
</dbReference>
<protein>
    <submittedName>
        <fullName evidence="3">Uncharacterized protein</fullName>
    </submittedName>
</protein>
<feature type="signal peptide" evidence="2">
    <location>
        <begin position="1"/>
        <end position="21"/>
    </location>
</feature>
<accession>A0A4Y7T4V8</accession>
<proteinExistence type="predicted"/>